<organism evidence="3 4">
    <name type="scientific">Streptomyces sodiiphilus</name>
    <dbReference type="NCBI Taxonomy" id="226217"/>
    <lineage>
        <taxon>Bacteria</taxon>
        <taxon>Bacillati</taxon>
        <taxon>Actinomycetota</taxon>
        <taxon>Actinomycetes</taxon>
        <taxon>Kitasatosporales</taxon>
        <taxon>Streptomycetaceae</taxon>
        <taxon>Streptomyces</taxon>
    </lineage>
</organism>
<evidence type="ECO:0000259" key="2">
    <source>
        <dbReference type="Pfam" id="PF12728"/>
    </source>
</evidence>
<dbReference type="InterPro" id="IPR009061">
    <property type="entry name" value="DNA-bd_dom_put_sf"/>
</dbReference>
<gene>
    <name evidence="3" type="ORF">GCM10009716_41420</name>
</gene>
<evidence type="ECO:0000256" key="1">
    <source>
        <dbReference type="SAM" id="MobiDB-lite"/>
    </source>
</evidence>
<dbReference type="Pfam" id="PF12728">
    <property type="entry name" value="HTH_17"/>
    <property type="match status" value="1"/>
</dbReference>
<comment type="caution">
    <text evidence="3">The sequence shown here is derived from an EMBL/GenBank/DDBJ whole genome shotgun (WGS) entry which is preliminary data.</text>
</comment>
<sequence>MNHETNDDSELLTASQAAEILGIRPGTLRTYASRGQAPAGRKLGGARRWTRAEIEHRRDNPPSADPARRGGRPKNVREARPRPSQAGRRAGEVAARLRAGEDVTVPQLMKEYNATERTAQRLLARARALAAAEG</sequence>
<evidence type="ECO:0000313" key="3">
    <source>
        <dbReference type="EMBL" id="GAA1929469.1"/>
    </source>
</evidence>
<dbReference type="InterPro" id="IPR041657">
    <property type="entry name" value="HTH_17"/>
</dbReference>
<feature type="domain" description="Helix-turn-helix" evidence="2">
    <location>
        <begin position="11"/>
        <end position="56"/>
    </location>
</feature>
<proteinExistence type="predicted"/>
<dbReference type="Gene3D" id="1.10.1660.10">
    <property type="match status" value="1"/>
</dbReference>
<feature type="region of interest" description="Disordered" evidence="1">
    <location>
        <begin position="31"/>
        <end position="94"/>
    </location>
</feature>
<accession>A0ABN2PQV9</accession>
<reference evidence="3 4" key="1">
    <citation type="journal article" date="2019" name="Int. J. Syst. Evol. Microbiol.">
        <title>The Global Catalogue of Microorganisms (GCM) 10K type strain sequencing project: providing services to taxonomists for standard genome sequencing and annotation.</title>
        <authorList>
            <consortium name="The Broad Institute Genomics Platform"/>
            <consortium name="The Broad Institute Genome Sequencing Center for Infectious Disease"/>
            <person name="Wu L."/>
            <person name="Ma J."/>
        </authorList>
    </citation>
    <scope>NUCLEOTIDE SEQUENCE [LARGE SCALE GENOMIC DNA]</scope>
    <source>
        <strain evidence="3 4">JCM 13581</strain>
    </source>
</reference>
<keyword evidence="4" id="KW-1185">Reference proteome</keyword>
<evidence type="ECO:0000313" key="4">
    <source>
        <dbReference type="Proteomes" id="UP001501303"/>
    </source>
</evidence>
<dbReference type="RefSeq" id="WP_344264852.1">
    <property type="nucleotide sequence ID" value="NZ_BAAAMJ010000054.1"/>
</dbReference>
<feature type="compositionally biased region" description="Basic and acidic residues" evidence="1">
    <location>
        <begin position="50"/>
        <end position="60"/>
    </location>
</feature>
<dbReference type="Proteomes" id="UP001501303">
    <property type="component" value="Unassembled WGS sequence"/>
</dbReference>
<name>A0ABN2PQV9_9ACTN</name>
<dbReference type="SUPFAM" id="SSF46955">
    <property type="entry name" value="Putative DNA-binding domain"/>
    <property type="match status" value="1"/>
</dbReference>
<dbReference type="EMBL" id="BAAAMJ010000054">
    <property type="protein sequence ID" value="GAA1929469.1"/>
    <property type="molecule type" value="Genomic_DNA"/>
</dbReference>
<protein>
    <recommendedName>
        <fullName evidence="2">Helix-turn-helix domain-containing protein</fullName>
    </recommendedName>
</protein>